<dbReference type="PROSITE" id="PS00552">
    <property type="entry name" value="HTH_MERR_1"/>
    <property type="match status" value="1"/>
</dbReference>
<evidence type="ECO:0000256" key="3">
    <source>
        <dbReference type="ARBA" id="ARBA00023159"/>
    </source>
</evidence>
<sequence>MHDVTQIPEHSAGQTWTVGEVALLTRLSVRTLHHYDDIGLLRPGGRTEAGYRLYTPADLARLWRALSYRELGFPLAEITRLLDAPPGSEVEALRTQVALLREKQRRTQIALDAALIYLKAAERGEGVPIMTNAELKDLFDGFDPAEHEAEANERWGDTDAYRQSARRTSKYSRADWEAVKAEMNAISSRYLALMYAGTPPDSPEARAVAADHRAHLSARYYDASPGMMRGLAQMWVADERFTRNIDSAGEGLAAYQSAAVLAWADEMAERDAGRSQ</sequence>
<comment type="caution">
    <text evidence="6">The sequence shown here is derived from an EMBL/GenBank/DDBJ whole genome shotgun (WGS) entry which is preliminary data.</text>
</comment>
<dbReference type="SMART" id="SM00422">
    <property type="entry name" value="HTH_MERR"/>
    <property type="match status" value="1"/>
</dbReference>
<dbReference type="SUPFAM" id="SSF46955">
    <property type="entry name" value="Putative DNA-binding domain"/>
    <property type="match status" value="1"/>
</dbReference>
<keyword evidence="3" id="KW-0010">Activator</keyword>
<evidence type="ECO:0000313" key="7">
    <source>
        <dbReference type="Proteomes" id="UP000552709"/>
    </source>
</evidence>
<dbReference type="PROSITE" id="PS50937">
    <property type="entry name" value="HTH_MERR_2"/>
    <property type="match status" value="1"/>
</dbReference>
<dbReference type="Pfam" id="PF07739">
    <property type="entry name" value="TipAS"/>
    <property type="match status" value="1"/>
</dbReference>
<dbReference type="PANTHER" id="PTHR30204:SF90">
    <property type="entry name" value="HTH-TYPE TRANSCRIPTIONAL ACTIVATOR MTA"/>
    <property type="match status" value="1"/>
</dbReference>
<evidence type="ECO:0000259" key="5">
    <source>
        <dbReference type="PROSITE" id="PS50937"/>
    </source>
</evidence>
<reference evidence="6 7" key="1">
    <citation type="submission" date="2020-08" db="EMBL/GenBank/DDBJ databases">
        <title>Genomic Encyclopedia of Type Strains, Phase IV (KMG-IV): sequencing the most valuable type-strain genomes for metagenomic binning, comparative biology and taxonomic classification.</title>
        <authorList>
            <person name="Goeker M."/>
        </authorList>
    </citation>
    <scope>NUCLEOTIDE SEQUENCE [LARGE SCALE GENOMIC DNA]</scope>
    <source>
        <strain evidence="6 7">DSM 27939</strain>
    </source>
</reference>
<dbReference type="GO" id="GO:0003677">
    <property type="term" value="F:DNA binding"/>
    <property type="evidence" value="ECO:0007669"/>
    <property type="project" value="UniProtKB-KW"/>
</dbReference>
<keyword evidence="4" id="KW-0804">Transcription</keyword>
<dbReference type="RefSeq" id="WP_229789556.1">
    <property type="nucleotide sequence ID" value="NZ_JACHFL010000001.1"/>
</dbReference>
<gene>
    <name evidence="6" type="ORF">HNQ08_000239</name>
</gene>
<name>A0A7W8NDV8_9DEIO</name>
<keyword evidence="2 6" id="KW-0238">DNA-binding</keyword>
<keyword evidence="7" id="KW-1185">Reference proteome</keyword>
<evidence type="ECO:0000256" key="2">
    <source>
        <dbReference type="ARBA" id="ARBA00023125"/>
    </source>
</evidence>
<dbReference type="AlphaFoldDB" id="A0A7W8NDV8"/>
<evidence type="ECO:0000313" key="6">
    <source>
        <dbReference type="EMBL" id="MBB5361168.1"/>
    </source>
</evidence>
<evidence type="ECO:0000256" key="4">
    <source>
        <dbReference type="ARBA" id="ARBA00023163"/>
    </source>
</evidence>
<keyword evidence="1" id="KW-0805">Transcription regulation</keyword>
<organism evidence="6 7">
    <name type="scientific">Deinococcus humi</name>
    <dbReference type="NCBI Taxonomy" id="662880"/>
    <lineage>
        <taxon>Bacteria</taxon>
        <taxon>Thermotogati</taxon>
        <taxon>Deinococcota</taxon>
        <taxon>Deinococci</taxon>
        <taxon>Deinococcales</taxon>
        <taxon>Deinococcaceae</taxon>
        <taxon>Deinococcus</taxon>
    </lineage>
</organism>
<protein>
    <submittedName>
        <fullName evidence="6">DNA-binding transcriptional MerR regulator</fullName>
    </submittedName>
</protein>
<dbReference type="InterPro" id="IPR036244">
    <property type="entry name" value="TipA-like_antibiotic-bd"/>
</dbReference>
<dbReference type="Pfam" id="PF13411">
    <property type="entry name" value="MerR_1"/>
    <property type="match status" value="1"/>
</dbReference>
<dbReference type="InterPro" id="IPR009061">
    <property type="entry name" value="DNA-bd_dom_put_sf"/>
</dbReference>
<accession>A0A7W8NDV8</accession>
<dbReference type="Gene3D" id="1.10.1660.10">
    <property type="match status" value="1"/>
</dbReference>
<feature type="domain" description="HTH merR-type" evidence="5">
    <location>
        <begin position="15"/>
        <end position="84"/>
    </location>
</feature>
<dbReference type="Proteomes" id="UP000552709">
    <property type="component" value="Unassembled WGS sequence"/>
</dbReference>
<dbReference type="Gene3D" id="1.10.490.50">
    <property type="entry name" value="Antibiotic binding domain of TipA-like multidrug resistance regulators"/>
    <property type="match status" value="1"/>
</dbReference>
<dbReference type="InterPro" id="IPR047057">
    <property type="entry name" value="MerR_fam"/>
</dbReference>
<dbReference type="InterPro" id="IPR012925">
    <property type="entry name" value="TipAS_dom"/>
</dbReference>
<proteinExistence type="predicted"/>
<dbReference type="EMBL" id="JACHFL010000001">
    <property type="protein sequence ID" value="MBB5361168.1"/>
    <property type="molecule type" value="Genomic_DNA"/>
</dbReference>
<evidence type="ECO:0000256" key="1">
    <source>
        <dbReference type="ARBA" id="ARBA00023015"/>
    </source>
</evidence>
<dbReference type="SUPFAM" id="SSF89082">
    <property type="entry name" value="Antibiotic binding domain of TipA-like multidrug resistance regulators"/>
    <property type="match status" value="1"/>
</dbReference>
<dbReference type="GO" id="GO:0003700">
    <property type="term" value="F:DNA-binding transcription factor activity"/>
    <property type="evidence" value="ECO:0007669"/>
    <property type="project" value="InterPro"/>
</dbReference>
<dbReference type="PANTHER" id="PTHR30204">
    <property type="entry name" value="REDOX-CYCLING DRUG-SENSING TRANSCRIPTIONAL ACTIVATOR SOXR"/>
    <property type="match status" value="1"/>
</dbReference>
<dbReference type="InterPro" id="IPR000551">
    <property type="entry name" value="MerR-type_HTH_dom"/>
</dbReference>
<dbReference type="CDD" id="cd01106">
    <property type="entry name" value="HTH_TipAL-Mta"/>
    <property type="match status" value="1"/>
</dbReference>